<organism evidence="1 2">
    <name type="scientific">Clavibacter michiganensis subsp. insidiosus</name>
    <dbReference type="NCBI Taxonomy" id="33014"/>
    <lineage>
        <taxon>Bacteria</taxon>
        <taxon>Bacillati</taxon>
        <taxon>Actinomycetota</taxon>
        <taxon>Actinomycetes</taxon>
        <taxon>Micrococcales</taxon>
        <taxon>Microbacteriaceae</taxon>
        <taxon>Clavibacter</taxon>
    </lineage>
</organism>
<dbReference type="Pfam" id="PF16957">
    <property type="entry name" value="Mal_decarbox_Al"/>
    <property type="match status" value="1"/>
</dbReference>
<proteinExistence type="predicted"/>
<reference evidence="1 2" key="1">
    <citation type="submission" date="2018-08" db="EMBL/GenBank/DDBJ databases">
        <title>Genome Sequence of Clavibacter michiganensis Subspecies type strains, and the Atypical Peach-Colored Strains Isolated from Tomato.</title>
        <authorList>
            <person name="Osdaghi E."/>
            <person name="Portier P."/>
            <person name="Briand M."/>
            <person name="Jacques M.-A."/>
        </authorList>
    </citation>
    <scope>NUCLEOTIDE SEQUENCE [LARGE SCALE GENOMIC DNA]</scope>
    <source>
        <strain evidence="1 2">CFBP 6488</strain>
    </source>
</reference>
<gene>
    <name evidence="1" type="ORF">DZF93_21000</name>
</gene>
<dbReference type="Proteomes" id="UP000266634">
    <property type="component" value="Unassembled WGS sequence"/>
</dbReference>
<evidence type="ECO:0000313" key="1">
    <source>
        <dbReference type="EMBL" id="RII96157.1"/>
    </source>
</evidence>
<sequence>PVGSESTPAQRAQLRRDGILATPEDLGVRRTDANRSLLAAKSVEDLVTLSGGLYDPPAKFRSW</sequence>
<accession>A0A399NR08</accession>
<feature type="non-terminal residue" evidence="1">
    <location>
        <position position="1"/>
    </location>
</feature>
<comment type="caution">
    <text evidence="1">The sequence shown here is derived from an EMBL/GenBank/DDBJ whole genome shotgun (WGS) entry which is preliminary data.</text>
</comment>
<evidence type="ECO:0000313" key="2">
    <source>
        <dbReference type="Proteomes" id="UP000266634"/>
    </source>
</evidence>
<protein>
    <submittedName>
        <fullName evidence="1">Malonate decarboxylase subunit alpha</fullName>
    </submittedName>
</protein>
<dbReference type="InterPro" id="IPR005777">
    <property type="entry name" value="MadA"/>
</dbReference>
<dbReference type="EMBL" id="QWEA01001814">
    <property type="protein sequence ID" value="RII96157.1"/>
    <property type="molecule type" value="Genomic_DNA"/>
</dbReference>
<name>A0A399NR08_9MICO</name>
<dbReference type="GO" id="GO:0016740">
    <property type="term" value="F:transferase activity"/>
    <property type="evidence" value="ECO:0007669"/>
    <property type="project" value="InterPro"/>
</dbReference>
<dbReference type="AlphaFoldDB" id="A0A399NR08"/>